<dbReference type="Proteomes" id="UP000621500">
    <property type="component" value="Unassembled WGS sequence"/>
</dbReference>
<proteinExistence type="predicted"/>
<reference evidence="1 2" key="1">
    <citation type="submission" date="2021-01" db="EMBL/GenBank/DDBJ databases">
        <title>Whole genome shotgun sequence of Plantactinospora mayteni NBRC 109088.</title>
        <authorList>
            <person name="Komaki H."/>
            <person name="Tamura T."/>
        </authorList>
    </citation>
    <scope>NUCLEOTIDE SEQUENCE [LARGE SCALE GENOMIC DNA]</scope>
    <source>
        <strain evidence="1 2">NBRC 109088</strain>
    </source>
</reference>
<evidence type="ECO:0008006" key="3">
    <source>
        <dbReference type="Google" id="ProtNLM"/>
    </source>
</evidence>
<gene>
    <name evidence="1" type="ORF">Pma05_52150</name>
</gene>
<evidence type="ECO:0000313" key="2">
    <source>
        <dbReference type="Proteomes" id="UP000621500"/>
    </source>
</evidence>
<dbReference type="EMBL" id="BONX01000036">
    <property type="protein sequence ID" value="GIG98642.1"/>
    <property type="molecule type" value="Genomic_DNA"/>
</dbReference>
<organism evidence="1 2">
    <name type="scientific">Plantactinospora mayteni</name>
    <dbReference type="NCBI Taxonomy" id="566021"/>
    <lineage>
        <taxon>Bacteria</taxon>
        <taxon>Bacillati</taxon>
        <taxon>Actinomycetota</taxon>
        <taxon>Actinomycetes</taxon>
        <taxon>Micromonosporales</taxon>
        <taxon>Micromonosporaceae</taxon>
        <taxon>Plantactinospora</taxon>
    </lineage>
</organism>
<dbReference type="RefSeq" id="WP_239313068.1">
    <property type="nucleotide sequence ID" value="NZ_BAAAZQ010000006.1"/>
</dbReference>
<evidence type="ECO:0000313" key="1">
    <source>
        <dbReference type="EMBL" id="GIG98642.1"/>
    </source>
</evidence>
<accession>A0ABQ4EVE6</accession>
<protein>
    <recommendedName>
        <fullName evidence="3">Arsenate reductase</fullName>
    </recommendedName>
</protein>
<name>A0ABQ4EVE6_9ACTN</name>
<sequence length="116" mass="12517">MTETKVLVEGSWPPQACTLPTAERPLRLTEFDELFASAVRGVERVDPLRVRLELRPEPAVAARAADLVVRETACCSFFTFTLGATAGRLTLDVAVPAGRVAVLDALAARAEPGDRR</sequence>
<keyword evidence="2" id="KW-1185">Reference proteome</keyword>
<comment type="caution">
    <text evidence="1">The sequence shown here is derived from an EMBL/GenBank/DDBJ whole genome shotgun (WGS) entry which is preliminary data.</text>
</comment>